<evidence type="ECO:0000256" key="2">
    <source>
        <dbReference type="ARBA" id="ARBA00022692"/>
    </source>
</evidence>
<dbReference type="RefSeq" id="WP_189026557.1">
    <property type="nucleotide sequence ID" value="NZ_BMNE01000002.1"/>
</dbReference>
<comment type="caution">
    <text evidence="6">The sequence shown here is derived from an EMBL/GenBank/DDBJ whole genome shotgun (WGS) entry which is preliminary data.</text>
</comment>
<feature type="transmembrane region" description="Helical" evidence="5">
    <location>
        <begin position="95"/>
        <end position="112"/>
    </location>
</feature>
<feature type="transmembrane region" description="Helical" evidence="5">
    <location>
        <begin position="71"/>
        <end position="89"/>
    </location>
</feature>
<organism evidence="6 7">
    <name type="scientific">Nocardia rhizosphaerihabitans</name>
    <dbReference type="NCBI Taxonomy" id="1691570"/>
    <lineage>
        <taxon>Bacteria</taxon>
        <taxon>Bacillati</taxon>
        <taxon>Actinomycetota</taxon>
        <taxon>Actinomycetes</taxon>
        <taxon>Mycobacteriales</taxon>
        <taxon>Nocardiaceae</taxon>
        <taxon>Nocardia</taxon>
    </lineage>
</organism>
<name>A0ABQ2KB48_9NOCA</name>
<dbReference type="Proteomes" id="UP000658127">
    <property type="component" value="Unassembled WGS sequence"/>
</dbReference>
<proteinExistence type="predicted"/>
<accession>A0ABQ2KB48</accession>
<dbReference type="InterPro" id="IPR032808">
    <property type="entry name" value="DoxX"/>
</dbReference>
<evidence type="ECO:0000313" key="6">
    <source>
        <dbReference type="EMBL" id="GGN76247.1"/>
    </source>
</evidence>
<keyword evidence="4 5" id="KW-0472">Membrane</keyword>
<keyword evidence="3 5" id="KW-1133">Transmembrane helix</keyword>
<evidence type="ECO:0000256" key="5">
    <source>
        <dbReference type="SAM" id="Phobius"/>
    </source>
</evidence>
<keyword evidence="7" id="KW-1185">Reference proteome</keyword>
<evidence type="ECO:0008006" key="8">
    <source>
        <dbReference type="Google" id="ProtNLM"/>
    </source>
</evidence>
<evidence type="ECO:0000313" key="7">
    <source>
        <dbReference type="Proteomes" id="UP000658127"/>
    </source>
</evidence>
<feature type="transmembrane region" description="Helical" evidence="5">
    <location>
        <begin position="46"/>
        <end position="64"/>
    </location>
</feature>
<dbReference type="EMBL" id="BMNE01000002">
    <property type="protein sequence ID" value="GGN76247.1"/>
    <property type="molecule type" value="Genomic_DNA"/>
</dbReference>
<evidence type="ECO:0000256" key="3">
    <source>
        <dbReference type="ARBA" id="ARBA00022989"/>
    </source>
</evidence>
<comment type="subcellular location">
    <subcellularLocation>
        <location evidence="1">Membrane</location>
        <topology evidence="1">Multi-pass membrane protein</topology>
    </subcellularLocation>
</comment>
<keyword evidence="2 5" id="KW-0812">Transmembrane</keyword>
<dbReference type="Pfam" id="PF13564">
    <property type="entry name" value="DoxX_2"/>
    <property type="match status" value="1"/>
</dbReference>
<evidence type="ECO:0000256" key="4">
    <source>
        <dbReference type="ARBA" id="ARBA00023136"/>
    </source>
</evidence>
<evidence type="ECO:0000256" key="1">
    <source>
        <dbReference type="ARBA" id="ARBA00004141"/>
    </source>
</evidence>
<reference evidence="7" key="1">
    <citation type="journal article" date="2019" name="Int. J. Syst. Evol. Microbiol.">
        <title>The Global Catalogue of Microorganisms (GCM) 10K type strain sequencing project: providing services to taxonomists for standard genome sequencing and annotation.</title>
        <authorList>
            <consortium name="The Broad Institute Genomics Platform"/>
            <consortium name="The Broad Institute Genome Sequencing Center for Infectious Disease"/>
            <person name="Wu L."/>
            <person name="Ma J."/>
        </authorList>
    </citation>
    <scope>NUCLEOTIDE SEQUENCE [LARGE SCALE GENOMIC DNA]</scope>
    <source>
        <strain evidence="7">CGMCC 4.7329</strain>
    </source>
</reference>
<sequence>MTVARIVVALLLAALLVYSARAKLSGKPEVVAAYARVGVERRRLPLLAAVLFAAAGGLVAGLWWTPLGLAAALGLVVYFVLALIAHAIHRDLGHAGPPAVILGLSVAGAVLFA</sequence>
<protein>
    <recommendedName>
        <fullName evidence="8">DoxX family protein</fullName>
    </recommendedName>
</protein>
<gene>
    <name evidence="6" type="ORF">GCM10011610_21420</name>
</gene>